<dbReference type="EMBL" id="BMMA01000001">
    <property type="protein sequence ID" value="GGI70064.1"/>
    <property type="molecule type" value="Genomic_DNA"/>
</dbReference>
<dbReference type="GeneID" id="59163903"/>
<dbReference type="InterPro" id="IPR038670">
    <property type="entry name" value="HslJ-like_sf"/>
</dbReference>
<dbReference type="InterPro" id="IPR005184">
    <property type="entry name" value="DUF306_Meta_HslJ"/>
</dbReference>
<feature type="domain" description="DUF306" evidence="1">
    <location>
        <begin position="297"/>
        <end position="395"/>
    </location>
</feature>
<evidence type="ECO:0000259" key="1">
    <source>
        <dbReference type="Pfam" id="PF03724"/>
    </source>
</evidence>
<dbReference type="Proteomes" id="UP000652720">
    <property type="component" value="Unassembled WGS sequence"/>
</dbReference>
<dbReference type="AlphaFoldDB" id="A0AAV4K1F7"/>
<organism evidence="2 3">
    <name type="scientific">Deinococcus wulumuqiensis</name>
    <dbReference type="NCBI Taxonomy" id="980427"/>
    <lineage>
        <taxon>Bacteria</taxon>
        <taxon>Thermotogati</taxon>
        <taxon>Deinococcota</taxon>
        <taxon>Deinococci</taxon>
        <taxon>Deinococcales</taxon>
        <taxon>Deinococcaceae</taxon>
        <taxon>Deinococcus</taxon>
    </lineage>
</organism>
<evidence type="ECO:0000313" key="2">
    <source>
        <dbReference type="EMBL" id="GGI70064.1"/>
    </source>
</evidence>
<sequence length="398" mass="40808">MTFLSSLLLSAALSGGGAPTPPASLTARTWVLTEIAPGGRVRRVSGERPTLTVTSPNVTPPTATSQSGSLTVSGSTGCNTYRGPATLSGQRLKLSALATTRRGCAPAAARLENDFLTLLRGASHYRLSGQTLTVYAGGLSRLVFTAAPAAAPGGSMPTPPRTPATATPPAATPLTAAQLAGEWQLTRLREGGKAVNVPADALLTFTASGANTLRLSGSAGCNRLMGEATLGGANLTFGPLAGTRMFCEDMAAEQALTRMLRGTGQLAVSGNLLTWRGTGGELELTRRAAVTVAADLGGTYRLLSVSGTPADASRAVRLTFNAGQLGGFDGCNSFGGEYRLDKAGQLTADSLISTLRACPEQTDQPSLTALLGKAPMLRLSGQTLTLEAGGEQWVFEQE</sequence>
<reference evidence="2" key="1">
    <citation type="journal article" date="2014" name="Int. J. Syst. Evol. Microbiol.">
        <title>Complete genome sequence of Corynebacterium casei LMG S-19264T (=DSM 44701T), isolated from a smear-ripened cheese.</title>
        <authorList>
            <consortium name="US DOE Joint Genome Institute (JGI-PGF)"/>
            <person name="Walter F."/>
            <person name="Albersmeier A."/>
            <person name="Kalinowski J."/>
            <person name="Ruckert C."/>
        </authorList>
    </citation>
    <scope>NUCLEOTIDE SEQUENCE</scope>
    <source>
        <strain evidence="2">CGMCC 1.8885</strain>
    </source>
</reference>
<dbReference type="PANTHER" id="PTHR35535">
    <property type="entry name" value="HEAT SHOCK PROTEIN HSLJ"/>
    <property type="match status" value="1"/>
</dbReference>
<feature type="domain" description="DUF306" evidence="1">
    <location>
        <begin position="23"/>
        <end position="138"/>
    </location>
</feature>
<dbReference type="RefSeq" id="WP_017870187.1">
    <property type="nucleotide sequence ID" value="NZ_BMLZ01000022.1"/>
</dbReference>
<accession>A0AAV4K1F7</accession>
<feature type="domain" description="DUF306" evidence="1">
    <location>
        <begin position="177"/>
        <end position="281"/>
    </location>
</feature>
<gene>
    <name evidence="2" type="ORF">GCM10010914_00120</name>
</gene>
<dbReference type="Pfam" id="PF03724">
    <property type="entry name" value="META"/>
    <property type="match status" value="3"/>
</dbReference>
<dbReference type="Gene3D" id="2.40.128.270">
    <property type="match status" value="3"/>
</dbReference>
<proteinExistence type="predicted"/>
<reference evidence="2" key="2">
    <citation type="submission" date="2023-08" db="EMBL/GenBank/DDBJ databases">
        <authorList>
            <person name="Sun Q."/>
            <person name="Zhou Y."/>
        </authorList>
    </citation>
    <scope>NUCLEOTIDE SEQUENCE</scope>
    <source>
        <strain evidence="2">CGMCC 1.8885</strain>
    </source>
</reference>
<protein>
    <submittedName>
        <fullName evidence="2">META domain-containing protein</fullName>
    </submittedName>
</protein>
<dbReference type="InterPro" id="IPR053147">
    <property type="entry name" value="Hsp_HslJ-like"/>
</dbReference>
<evidence type="ECO:0000313" key="3">
    <source>
        <dbReference type="Proteomes" id="UP000652720"/>
    </source>
</evidence>
<name>A0AAV4K1F7_9DEIO</name>
<dbReference type="PANTHER" id="PTHR35535:SF1">
    <property type="entry name" value="HEAT SHOCK PROTEIN HSLJ"/>
    <property type="match status" value="1"/>
</dbReference>
<comment type="caution">
    <text evidence="2">The sequence shown here is derived from an EMBL/GenBank/DDBJ whole genome shotgun (WGS) entry which is preliminary data.</text>
</comment>